<protein>
    <submittedName>
        <fullName evidence="2">Uncharacterized protein</fullName>
    </submittedName>
</protein>
<evidence type="ECO:0000313" key="3">
    <source>
        <dbReference type="Proteomes" id="UP001163046"/>
    </source>
</evidence>
<keyword evidence="3" id="KW-1185">Reference proteome</keyword>
<comment type="caution">
    <text evidence="2">The sequence shown here is derived from an EMBL/GenBank/DDBJ whole genome shotgun (WGS) entry which is preliminary data.</text>
</comment>
<feature type="transmembrane region" description="Helical" evidence="1">
    <location>
        <begin position="61"/>
        <end position="80"/>
    </location>
</feature>
<gene>
    <name evidence="2" type="ORF">OS493_032494</name>
</gene>
<organism evidence="2 3">
    <name type="scientific">Desmophyllum pertusum</name>
    <dbReference type="NCBI Taxonomy" id="174260"/>
    <lineage>
        <taxon>Eukaryota</taxon>
        <taxon>Metazoa</taxon>
        <taxon>Cnidaria</taxon>
        <taxon>Anthozoa</taxon>
        <taxon>Hexacorallia</taxon>
        <taxon>Scleractinia</taxon>
        <taxon>Caryophylliina</taxon>
        <taxon>Caryophylliidae</taxon>
        <taxon>Desmophyllum</taxon>
    </lineage>
</organism>
<dbReference type="Proteomes" id="UP001163046">
    <property type="component" value="Unassembled WGS sequence"/>
</dbReference>
<proteinExistence type="predicted"/>
<sequence length="99" mass="11245">MGKTGIKVTCVQPFTTNTGLVWHPKSRFPSLYPVLEPEYVAKRQWLAHSEIKQLSYYRPAVLLNFMLAGFLPVKATLVLVDFLKVGLDEHIPSDEKKSD</sequence>
<evidence type="ECO:0000256" key="1">
    <source>
        <dbReference type="SAM" id="Phobius"/>
    </source>
</evidence>
<name>A0A9X0D147_9CNID</name>
<keyword evidence="1" id="KW-1133">Transmembrane helix</keyword>
<reference evidence="2" key="1">
    <citation type="submission" date="2023-01" db="EMBL/GenBank/DDBJ databases">
        <title>Genome assembly of the deep-sea coral Lophelia pertusa.</title>
        <authorList>
            <person name="Herrera S."/>
            <person name="Cordes E."/>
        </authorList>
    </citation>
    <scope>NUCLEOTIDE SEQUENCE</scope>
    <source>
        <strain evidence="2">USNM1676648</strain>
        <tissue evidence="2">Polyp</tissue>
    </source>
</reference>
<accession>A0A9X0D147</accession>
<dbReference type="AlphaFoldDB" id="A0A9X0D147"/>
<dbReference type="OrthoDB" id="6419231at2759"/>
<keyword evidence="1" id="KW-0812">Transmembrane</keyword>
<dbReference type="EMBL" id="MU825913">
    <property type="protein sequence ID" value="KAJ7382856.1"/>
    <property type="molecule type" value="Genomic_DNA"/>
</dbReference>
<evidence type="ECO:0000313" key="2">
    <source>
        <dbReference type="EMBL" id="KAJ7382856.1"/>
    </source>
</evidence>
<keyword evidence="1" id="KW-0472">Membrane</keyword>